<feature type="domain" description="DNA replication regulator Sld3 C-terminal" evidence="2">
    <location>
        <begin position="17"/>
        <end position="186"/>
    </location>
</feature>
<dbReference type="InterPro" id="IPR013948">
    <property type="entry name" value="DNA_replication_reg_Sld3_C"/>
</dbReference>
<comment type="caution">
    <text evidence="3">The sequence shown here is derived from an EMBL/GenBank/DDBJ whole genome shotgun (WGS) entry which is preliminary data.</text>
</comment>
<feature type="compositionally biased region" description="Polar residues" evidence="1">
    <location>
        <begin position="99"/>
        <end position="110"/>
    </location>
</feature>
<proteinExistence type="predicted"/>
<keyword evidence="4" id="KW-1185">Reference proteome</keyword>
<protein>
    <recommendedName>
        <fullName evidence="2">DNA replication regulator Sld3 C-terminal domain-containing protein</fullName>
    </recommendedName>
</protein>
<feature type="region of interest" description="Disordered" evidence="1">
    <location>
        <begin position="97"/>
        <end position="212"/>
    </location>
</feature>
<dbReference type="OrthoDB" id="3003917at2759"/>
<evidence type="ECO:0000313" key="3">
    <source>
        <dbReference type="EMBL" id="TEB36846.1"/>
    </source>
</evidence>
<reference evidence="3 4" key="1">
    <citation type="journal article" date="2019" name="Nat. Ecol. Evol.">
        <title>Megaphylogeny resolves global patterns of mushroom evolution.</title>
        <authorList>
            <person name="Varga T."/>
            <person name="Krizsan K."/>
            <person name="Foldi C."/>
            <person name="Dima B."/>
            <person name="Sanchez-Garcia M."/>
            <person name="Sanchez-Ramirez S."/>
            <person name="Szollosi G.J."/>
            <person name="Szarkandi J.G."/>
            <person name="Papp V."/>
            <person name="Albert L."/>
            <person name="Andreopoulos W."/>
            <person name="Angelini C."/>
            <person name="Antonin V."/>
            <person name="Barry K.W."/>
            <person name="Bougher N.L."/>
            <person name="Buchanan P."/>
            <person name="Buyck B."/>
            <person name="Bense V."/>
            <person name="Catcheside P."/>
            <person name="Chovatia M."/>
            <person name="Cooper J."/>
            <person name="Damon W."/>
            <person name="Desjardin D."/>
            <person name="Finy P."/>
            <person name="Geml J."/>
            <person name="Haridas S."/>
            <person name="Hughes K."/>
            <person name="Justo A."/>
            <person name="Karasinski D."/>
            <person name="Kautmanova I."/>
            <person name="Kiss B."/>
            <person name="Kocsube S."/>
            <person name="Kotiranta H."/>
            <person name="LaButti K.M."/>
            <person name="Lechner B.E."/>
            <person name="Liimatainen K."/>
            <person name="Lipzen A."/>
            <person name="Lukacs Z."/>
            <person name="Mihaltcheva S."/>
            <person name="Morgado L.N."/>
            <person name="Niskanen T."/>
            <person name="Noordeloos M.E."/>
            <person name="Ohm R.A."/>
            <person name="Ortiz-Santana B."/>
            <person name="Ovrebo C."/>
            <person name="Racz N."/>
            <person name="Riley R."/>
            <person name="Savchenko A."/>
            <person name="Shiryaev A."/>
            <person name="Soop K."/>
            <person name="Spirin V."/>
            <person name="Szebenyi C."/>
            <person name="Tomsovsky M."/>
            <person name="Tulloss R.E."/>
            <person name="Uehling J."/>
            <person name="Grigoriev I.V."/>
            <person name="Vagvolgyi C."/>
            <person name="Papp T."/>
            <person name="Martin F.M."/>
            <person name="Miettinen O."/>
            <person name="Hibbett D.S."/>
            <person name="Nagy L.G."/>
        </authorList>
    </citation>
    <scope>NUCLEOTIDE SEQUENCE [LARGE SCALE GENOMIC DNA]</scope>
    <source>
        <strain evidence="3 4">FP101781</strain>
    </source>
</reference>
<sequence length="399" mass="44835">MLYFLKLSLPAPPQTDKGKRRRRRSFSAEVTTEEYLEQFMDRLSMWQLLEAVQSTRGDKVEERDWMQSFCEEIVEPEFRNLLPNLCSLLRSKVFPHSPFSDTESDTSTTRASSPAEESQPASRGISRAPSQAKGFQPDARALARERSRSLSMSLAQEREQTTAAPTKKRMGTREISMSRIFKARSKPTTAATSGKPEHEPQPSQSQSRAKDVGVTLVEDTPAKPRDRTVSFSQTQAMYPSSRNLFTRQDSALSVATDNDDAWQISSSPDIMMLASPGKTDDDGDIRHGPYHTQSAIQSEGSGQRGEKVGPLPTIRSAWCFVPLSAFPSALPIPYTFEFIHEHPMLVDTLERCERTAHRVLSPLQFSHECSGNYRDHMVLPHLRRGKVLLTNGVFRCVIS</sequence>
<evidence type="ECO:0000256" key="1">
    <source>
        <dbReference type="SAM" id="MobiDB-lite"/>
    </source>
</evidence>
<dbReference type="AlphaFoldDB" id="A0A4Y7TRQ4"/>
<accession>A0A4Y7TRQ4</accession>
<feature type="compositionally biased region" description="Low complexity" evidence="1">
    <location>
        <begin position="111"/>
        <end position="122"/>
    </location>
</feature>
<organism evidence="3 4">
    <name type="scientific">Coprinellus micaceus</name>
    <name type="common">Glistening ink-cap mushroom</name>
    <name type="synonym">Coprinus micaceus</name>
    <dbReference type="NCBI Taxonomy" id="71717"/>
    <lineage>
        <taxon>Eukaryota</taxon>
        <taxon>Fungi</taxon>
        <taxon>Dikarya</taxon>
        <taxon>Basidiomycota</taxon>
        <taxon>Agaricomycotina</taxon>
        <taxon>Agaricomycetes</taxon>
        <taxon>Agaricomycetidae</taxon>
        <taxon>Agaricales</taxon>
        <taxon>Agaricineae</taxon>
        <taxon>Psathyrellaceae</taxon>
        <taxon>Coprinellus</taxon>
    </lineage>
</organism>
<dbReference type="EMBL" id="QPFP01000005">
    <property type="protein sequence ID" value="TEB36846.1"/>
    <property type="molecule type" value="Genomic_DNA"/>
</dbReference>
<gene>
    <name evidence="3" type="ORF">FA13DRAFT_1088137</name>
</gene>
<dbReference type="Pfam" id="PF08639">
    <property type="entry name" value="Sld3_STD"/>
    <property type="match status" value="1"/>
</dbReference>
<evidence type="ECO:0000313" key="4">
    <source>
        <dbReference type="Proteomes" id="UP000298030"/>
    </source>
</evidence>
<evidence type="ECO:0000259" key="2">
    <source>
        <dbReference type="Pfam" id="PF08639"/>
    </source>
</evidence>
<dbReference type="STRING" id="71717.A0A4Y7TRQ4"/>
<name>A0A4Y7TRQ4_COPMI</name>
<dbReference type="Proteomes" id="UP000298030">
    <property type="component" value="Unassembled WGS sequence"/>
</dbReference>